<evidence type="ECO:0000313" key="1">
    <source>
        <dbReference type="EMBL" id="QDT20824.1"/>
    </source>
</evidence>
<dbReference type="AlphaFoldDB" id="A0A517PN74"/>
<reference evidence="1 2" key="1">
    <citation type="submission" date="2019-02" db="EMBL/GenBank/DDBJ databases">
        <title>Deep-cultivation of Planctomycetes and their phenomic and genomic characterization uncovers novel biology.</title>
        <authorList>
            <person name="Wiegand S."/>
            <person name="Jogler M."/>
            <person name="Boedeker C."/>
            <person name="Pinto D."/>
            <person name="Vollmers J."/>
            <person name="Rivas-Marin E."/>
            <person name="Kohn T."/>
            <person name="Peeters S.H."/>
            <person name="Heuer A."/>
            <person name="Rast P."/>
            <person name="Oberbeckmann S."/>
            <person name="Bunk B."/>
            <person name="Jeske O."/>
            <person name="Meyerdierks A."/>
            <person name="Storesund J.E."/>
            <person name="Kallscheuer N."/>
            <person name="Luecker S."/>
            <person name="Lage O.M."/>
            <person name="Pohl T."/>
            <person name="Merkel B.J."/>
            <person name="Hornburger P."/>
            <person name="Mueller R.-W."/>
            <person name="Bruemmer F."/>
            <person name="Labrenz M."/>
            <person name="Spormann A.M."/>
            <person name="Op den Camp H."/>
            <person name="Overmann J."/>
            <person name="Amann R."/>
            <person name="Jetten M.S.M."/>
            <person name="Mascher T."/>
            <person name="Medema M.H."/>
            <person name="Devos D.P."/>
            <person name="Kaster A.-K."/>
            <person name="Ovreas L."/>
            <person name="Rohde M."/>
            <person name="Galperin M.Y."/>
            <person name="Jogler C."/>
        </authorList>
    </citation>
    <scope>NUCLEOTIDE SEQUENCE [LARGE SCALE GENOMIC DNA]</scope>
    <source>
        <strain evidence="1 2">HG66A1</strain>
    </source>
</reference>
<sequence length="179" mass="21189">MKPDFIILSERERLKPFRKYIGKELSEISCWRLCCDGEPDTECDCNLDLLFRDESVLSMSIKEDGQSIEAYPRVFNKPVWAVSDDVNRYGWQRIMLTKDQPWAKLVEQQLTQIDSIILQWTERRQEQEIRHEALAGCRCVFENNNYLVFTNRGDQAEWFFNQMPYKSELANGEMCLDSI</sequence>
<keyword evidence="2" id="KW-1185">Reference proteome</keyword>
<evidence type="ECO:0000313" key="2">
    <source>
        <dbReference type="Proteomes" id="UP000320421"/>
    </source>
</evidence>
<organism evidence="1 2">
    <name type="scientific">Gimesia chilikensis</name>
    <dbReference type="NCBI Taxonomy" id="2605989"/>
    <lineage>
        <taxon>Bacteria</taxon>
        <taxon>Pseudomonadati</taxon>
        <taxon>Planctomycetota</taxon>
        <taxon>Planctomycetia</taxon>
        <taxon>Planctomycetales</taxon>
        <taxon>Planctomycetaceae</taxon>
        <taxon>Gimesia</taxon>
    </lineage>
</organism>
<accession>A0A517PN74</accession>
<name>A0A517PN74_9PLAN</name>
<proteinExistence type="predicted"/>
<protein>
    <submittedName>
        <fullName evidence="1">Uncharacterized protein</fullName>
    </submittedName>
</protein>
<dbReference type="EMBL" id="CP036266">
    <property type="protein sequence ID" value="QDT20824.1"/>
    <property type="molecule type" value="Genomic_DNA"/>
</dbReference>
<gene>
    <name evidence="1" type="ORF">HG66A1_26130</name>
</gene>
<dbReference type="Proteomes" id="UP000320421">
    <property type="component" value="Chromosome"/>
</dbReference>